<gene>
    <name evidence="1" type="ORF">GALL_483410</name>
</gene>
<dbReference type="EMBL" id="MLJW01004394">
    <property type="protein sequence ID" value="OIQ70050.1"/>
    <property type="molecule type" value="Genomic_DNA"/>
</dbReference>
<sequence>MPQGHFRIPSHSRQFGLVKSGNGGQVFLNGHTRRLGRVLFQHRFKLSLGTRQVAELVVGTRHVQSGTSKIGIDRQHPLQRQRGLVGLATVQRSNTQQVVKAQLARAVKLQGFEQGVSLR</sequence>
<accession>A0A1J5PFR5</accession>
<evidence type="ECO:0000313" key="1">
    <source>
        <dbReference type="EMBL" id="OIQ70050.1"/>
    </source>
</evidence>
<dbReference type="AlphaFoldDB" id="A0A1J5PFR5"/>
<name>A0A1J5PFR5_9ZZZZ</name>
<organism evidence="1">
    <name type="scientific">mine drainage metagenome</name>
    <dbReference type="NCBI Taxonomy" id="410659"/>
    <lineage>
        <taxon>unclassified sequences</taxon>
        <taxon>metagenomes</taxon>
        <taxon>ecological metagenomes</taxon>
    </lineage>
</organism>
<reference evidence="1" key="1">
    <citation type="submission" date="2016-10" db="EMBL/GenBank/DDBJ databases">
        <title>Sequence of Gallionella enrichment culture.</title>
        <authorList>
            <person name="Poehlein A."/>
            <person name="Muehling M."/>
            <person name="Daniel R."/>
        </authorList>
    </citation>
    <scope>NUCLEOTIDE SEQUENCE</scope>
</reference>
<comment type="caution">
    <text evidence="1">The sequence shown here is derived from an EMBL/GenBank/DDBJ whole genome shotgun (WGS) entry which is preliminary data.</text>
</comment>
<protein>
    <submittedName>
        <fullName evidence="1">Uncharacterized protein</fullName>
    </submittedName>
</protein>
<proteinExistence type="predicted"/>